<dbReference type="NCBIfam" id="TIGR02937">
    <property type="entry name" value="sigma70-ECF"/>
    <property type="match status" value="1"/>
</dbReference>
<dbReference type="InterPro" id="IPR013324">
    <property type="entry name" value="RNA_pol_sigma_r3/r4-like"/>
</dbReference>
<name>A0ABW3JWC2_9BACT</name>
<reference evidence="8" key="1">
    <citation type="journal article" date="2019" name="Int. J. Syst. Evol. Microbiol.">
        <title>The Global Catalogue of Microorganisms (GCM) 10K type strain sequencing project: providing services to taxonomists for standard genome sequencing and annotation.</title>
        <authorList>
            <consortium name="The Broad Institute Genomics Platform"/>
            <consortium name="The Broad Institute Genome Sequencing Center for Infectious Disease"/>
            <person name="Wu L."/>
            <person name="Ma J."/>
        </authorList>
    </citation>
    <scope>NUCLEOTIDE SEQUENCE [LARGE SCALE GENOMIC DNA]</scope>
    <source>
        <strain evidence="8">CCUG 58938</strain>
    </source>
</reference>
<dbReference type="RefSeq" id="WP_377574697.1">
    <property type="nucleotide sequence ID" value="NZ_JBHTKA010000001.1"/>
</dbReference>
<comment type="similarity">
    <text evidence="1">Belongs to the sigma-70 factor family. ECF subfamily.</text>
</comment>
<dbReference type="InterPro" id="IPR014284">
    <property type="entry name" value="RNA_pol_sigma-70_dom"/>
</dbReference>
<evidence type="ECO:0000256" key="1">
    <source>
        <dbReference type="ARBA" id="ARBA00010641"/>
    </source>
</evidence>
<dbReference type="SUPFAM" id="SSF88946">
    <property type="entry name" value="Sigma2 domain of RNA polymerase sigma factors"/>
    <property type="match status" value="1"/>
</dbReference>
<organism evidence="7 8">
    <name type="scientific">Ohtaekwangia kribbensis</name>
    <dbReference type="NCBI Taxonomy" id="688913"/>
    <lineage>
        <taxon>Bacteria</taxon>
        <taxon>Pseudomonadati</taxon>
        <taxon>Bacteroidota</taxon>
        <taxon>Cytophagia</taxon>
        <taxon>Cytophagales</taxon>
        <taxon>Fulvivirgaceae</taxon>
        <taxon>Ohtaekwangia</taxon>
    </lineage>
</organism>
<dbReference type="InterPro" id="IPR036388">
    <property type="entry name" value="WH-like_DNA-bd_sf"/>
</dbReference>
<evidence type="ECO:0000256" key="4">
    <source>
        <dbReference type="ARBA" id="ARBA00023163"/>
    </source>
</evidence>
<keyword evidence="2" id="KW-0805">Transcription regulation</keyword>
<dbReference type="Gene3D" id="1.10.10.10">
    <property type="entry name" value="Winged helix-like DNA-binding domain superfamily/Winged helix DNA-binding domain"/>
    <property type="match status" value="1"/>
</dbReference>
<dbReference type="Proteomes" id="UP001597112">
    <property type="component" value="Unassembled WGS sequence"/>
</dbReference>
<sequence length="197" mass="23327">MHLNVHNEIELKQWEAMRAGNEQAFAWLYDRYFKLLYNYGKKIGTTDAALEDGIHDLFVDLWRFRSSLSSTTSVRFYLYRSLRRRLMRNDSRSNFFTADGSIIEDALKAATPSSEQELIDEENNKQRIYRLKKLLSDLSPRQYEALVLRYYDEMSFDEIAAILNVNEQSARNLVQRGLLQLRHYAKYVIGLLVFLFF</sequence>
<feature type="domain" description="RNA polymerase sigma-70 region 2" evidence="5">
    <location>
        <begin position="28"/>
        <end position="87"/>
    </location>
</feature>
<evidence type="ECO:0000259" key="6">
    <source>
        <dbReference type="Pfam" id="PF08281"/>
    </source>
</evidence>
<evidence type="ECO:0000313" key="8">
    <source>
        <dbReference type="Proteomes" id="UP001597112"/>
    </source>
</evidence>
<dbReference type="InterPro" id="IPR013249">
    <property type="entry name" value="RNA_pol_sigma70_r4_t2"/>
</dbReference>
<gene>
    <name evidence="7" type="ORF">ACFQ21_03115</name>
</gene>
<dbReference type="Pfam" id="PF04542">
    <property type="entry name" value="Sigma70_r2"/>
    <property type="match status" value="1"/>
</dbReference>
<comment type="caution">
    <text evidence="7">The sequence shown here is derived from an EMBL/GenBank/DDBJ whole genome shotgun (WGS) entry which is preliminary data.</text>
</comment>
<dbReference type="Pfam" id="PF08281">
    <property type="entry name" value="Sigma70_r4_2"/>
    <property type="match status" value="1"/>
</dbReference>
<dbReference type="EMBL" id="JBHTKA010000001">
    <property type="protein sequence ID" value="MFD0998275.1"/>
    <property type="molecule type" value="Genomic_DNA"/>
</dbReference>
<dbReference type="InterPro" id="IPR013325">
    <property type="entry name" value="RNA_pol_sigma_r2"/>
</dbReference>
<evidence type="ECO:0000313" key="7">
    <source>
        <dbReference type="EMBL" id="MFD0998275.1"/>
    </source>
</evidence>
<evidence type="ECO:0000259" key="5">
    <source>
        <dbReference type="Pfam" id="PF04542"/>
    </source>
</evidence>
<proteinExistence type="inferred from homology"/>
<dbReference type="PANTHER" id="PTHR43133:SF46">
    <property type="entry name" value="RNA POLYMERASE SIGMA-70 FACTOR ECF SUBFAMILY"/>
    <property type="match status" value="1"/>
</dbReference>
<dbReference type="InterPro" id="IPR039425">
    <property type="entry name" value="RNA_pol_sigma-70-like"/>
</dbReference>
<keyword evidence="3" id="KW-0731">Sigma factor</keyword>
<dbReference type="PANTHER" id="PTHR43133">
    <property type="entry name" value="RNA POLYMERASE ECF-TYPE SIGMA FACTO"/>
    <property type="match status" value="1"/>
</dbReference>
<protein>
    <submittedName>
        <fullName evidence="7">RNA polymerase sigma factor</fullName>
    </submittedName>
</protein>
<evidence type="ECO:0000256" key="2">
    <source>
        <dbReference type="ARBA" id="ARBA00023015"/>
    </source>
</evidence>
<accession>A0ABW3JWC2</accession>
<keyword evidence="8" id="KW-1185">Reference proteome</keyword>
<dbReference type="InterPro" id="IPR007627">
    <property type="entry name" value="RNA_pol_sigma70_r2"/>
</dbReference>
<dbReference type="CDD" id="cd06171">
    <property type="entry name" value="Sigma70_r4"/>
    <property type="match status" value="1"/>
</dbReference>
<feature type="domain" description="RNA polymerase sigma factor 70 region 4 type 2" evidence="6">
    <location>
        <begin position="130"/>
        <end position="181"/>
    </location>
</feature>
<evidence type="ECO:0000256" key="3">
    <source>
        <dbReference type="ARBA" id="ARBA00023082"/>
    </source>
</evidence>
<keyword evidence="4" id="KW-0804">Transcription</keyword>
<dbReference type="Gene3D" id="1.10.1740.10">
    <property type="match status" value="1"/>
</dbReference>
<dbReference type="SUPFAM" id="SSF88659">
    <property type="entry name" value="Sigma3 and sigma4 domains of RNA polymerase sigma factors"/>
    <property type="match status" value="1"/>
</dbReference>